<dbReference type="NCBIfam" id="TIGR00254">
    <property type="entry name" value="GGDEF"/>
    <property type="match status" value="1"/>
</dbReference>
<dbReference type="EC" id="2.7.7.65" evidence="1"/>
<dbReference type="GO" id="GO:0005886">
    <property type="term" value="C:plasma membrane"/>
    <property type="evidence" value="ECO:0007669"/>
    <property type="project" value="TreeGrafter"/>
</dbReference>
<dbReference type="Pfam" id="PF00990">
    <property type="entry name" value="GGDEF"/>
    <property type="match status" value="1"/>
</dbReference>
<comment type="caution">
    <text evidence="6">The sequence shown here is derived from an EMBL/GenBank/DDBJ whole genome shotgun (WGS) entry which is preliminary data.</text>
</comment>
<dbReference type="SMART" id="SM00267">
    <property type="entry name" value="GGDEF"/>
    <property type="match status" value="1"/>
</dbReference>
<evidence type="ECO:0000259" key="5">
    <source>
        <dbReference type="PROSITE" id="PS50887"/>
    </source>
</evidence>
<evidence type="ECO:0000256" key="3">
    <source>
        <dbReference type="SAM" id="MobiDB-lite"/>
    </source>
</evidence>
<evidence type="ECO:0000313" key="6">
    <source>
        <dbReference type="EMBL" id="PXX46325.1"/>
    </source>
</evidence>
<keyword evidence="4" id="KW-0812">Transmembrane</keyword>
<dbReference type="Proteomes" id="UP000248395">
    <property type="component" value="Unassembled WGS sequence"/>
</dbReference>
<reference evidence="6 7" key="1">
    <citation type="submission" date="2018-05" db="EMBL/GenBank/DDBJ databases">
        <title>Genomic Encyclopedia of Type Strains, Phase IV (KMG-IV): sequencing the most valuable type-strain genomes for metagenomic binning, comparative biology and taxonomic classification.</title>
        <authorList>
            <person name="Goeker M."/>
        </authorList>
    </citation>
    <scope>NUCLEOTIDE SEQUENCE [LARGE SCALE GENOMIC DNA]</scope>
    <source>
        <strain evidence="6 7">DSM 25134</strain>
    </source>
</reference>
<dbReference type="SUPFAM" id="SSF55073">
    <property type="entry name" value="Nucleotide cyclase"/>
    <property type="match status" value="1"/>
</dbReference>
<dbReference type="InterPro" id="IPR043128">
    <property type="entry name" value="Rev_trsase/Diguanyl_cyclase"/>
</dbReference>
<dbReference type="EMBL" id="QJKC01000009">
    <property type="protein sequence ID" value="PXX46325.1"/>
    <property type="molecule type" value="Genomic_DNA"/>
</dbReference>
<sequence length="355" mass="39258">MKYLYAGDADFQHQSFLELRPIAVWTQLLGEVSWLASLLLAHTHRQIDLANALLVSLIMLAGTLLSLNAGHRHTLLLGMLLNLCGLALGFRLSMLFVTDTSLWATSIAVCITLTMAPVFQSSYSFLLASCCVWGILLQGTLEDRRLWQQDSLIALLTVATLASGLTLNILFRRLRLRGYHLRRDLEALAFQDALTGIDNRRSLLEKLQAWYPAQHGHFLMVDIDDFKSVNDDFGHEAGDQVLQQIARKLSGHPDVALCGRLGGEEFGLFTRLLDSQRVSELAAQLIQRVNTCSVEQRRLSISIGIVQMDGRIGLSAALRQADNALYQAKRRGKNGFVLAPSSPPPPQPHPLAQAG</sequence>
<feature type="transmembrane region" description="Helical" evidence="4">
    <location>
        <begin position="49"/>
        <end position="67"/>
    </location>
</feature>
<proteinExistence type="predicted"/>
<feature type="transmembrane region" description="Helical" evidence="4">
    <location>
        <begin position="123"/>
        <end position="141"/>
    </location>
</feature>
<protein>
    <recommendedName>
        <fullName evidence="1">diguanylate cyclase</fullName>
        <ecNumber evidence="1">2.7.7.65</ecNumber>
    </recommendedName>
</protein>
<dbReference type="PROSITE" id="PS50887">
    <property type="entry name" value="GGDEF"/>
    <property type="match status" value="1"/>
</dbReference>
<dbReference type="GO" id="GO:1902201">
    <property type="term" value="P:negative regulation of bacterial-type flagellum-dependent cell motility"/>
    <property type="evidence" value="ECO:0007669"/>
    <property type="project" value="TreeGrafter"/>
</dbReference>
<evidence type="ECO:0000256" key="2">
    <source>
        <dbReference type="ARBA" id="ARBA00034247"/>
    </source>
</evidence>
<feature type="domain" description="GGDEF" evidence="5">
    <location>
        <begin position="214"/>
        <end position="341"/>
    </location>
</feature>
<dbReference type="InterPro" id="IPR000160">
    <property type="entry name" value="GGDEF_dom"/>
</dbReference>
<keyword evidence="4" id="KW-1133">Transmembrane helix</keyword>
<dbReference type="Gene3D" id="3.30.70.270">
    <property type="match status" value="1"/>
</dbReference>
<feature type="transmembrane region" description="Helical" evidence="4">
    <location>
        <begin position="74"/>
        <end position="94"/>
    </location>
</feature>
<organism evidence="6 7">
    <name type="scientific">Aquitalea magnusonii</name>
    <dbReference type="NCBI Taxonomy" id="332411"/>
    <lineage>
        <taxon>Bacteria</taxon>
        <taxon>Pseudomonadati</taxon>
        <taxon>Pseudomonadota</taxon>
        <taxon>Betaproteobacteria</taxon>
        <taxon>Neisseriales</taxon>
        <taxon>Chromobacteriaceae</taxon>
        <taxon>Aquitalea</taxon>
    </lineage>
</organism>
<dbReference type="OrthoDB" id="9812260at2"/>
<name>A0A318JZF2_9NEIS</name>
<evidence type="ECO:0000313" key="7">
    <source>
        <dbReference type="Proteomes" id="UP000248395"/>
    </source>
</evidence>
<dbReference type="CDD" id="cd01949">
    <property type="entry name" value="GGDEF"/>
    <property type="match status" value="1"/>
</dbReference>
<dbReference type="InterPro" id="IPR050469">
    <property type="entry name" value="Diguanylate_Cyclase"/>
</dbReference>
<feature type="transmembrane region" description="Helical" evidence="4">
    <location>
        <begin position="153"/>
        <end position="171"/>
    </location>
</feature>
<comment type="catalytic activity">
    <reaction evidence="2">
        <text>2 GTP = 3',3'-c-di-GMP + 2 diphosphate</text>
        <dbReference type="Rhea" id="RHEA:24898"/>
        <dbReference type="ChEBI" id="CHEBI:33019"/>
        <dbReference type="ChEBI" id="CHEBI:37565"/>
        <dbReference type="ChEBI" id="CHEBI:58805"/>
        <dbReference type="EC" id="2.7.7.65"/>
    </reaction>
</comment>
<keyword evidence="4" id="KW-0472">Membrane</keyword>
<dbReference type="GO" id="GO:0043709">
    <property type="term" value="P:cell adhesion involved in single-species biofilm formation"/>
    <property type="evidence" value="ECO:0007669"/>
    <property type="project" value="TreeGrafter"/>
</dbReference>
<keyword evidence="7" id="KW-1185">Reference proteome</keyword>
<dbReference type="AlphaFoldDB" id="A0A318JZF2"/>
<dbReference type="PANTHER" id="PTHR45138:SF9">
    <property type="entry name" value="DIGUANYLATE CYCLASE DGCM-RELATED"/>
    <property type="match status" value="1"/>
</dbReference>
<dbReference type="RefSeq" id="WP_059286543.1">
    <property type="nucleotide sequence ID" value="NZ_LNQU01000089.1"/>
</dbReference>
<accession>A0A318JZF2</accession>
<feature type="region of interest" description="Disordered" evidence="3">
    <location>
        <begin position="335"/>
        <end position="355"/>
    </location>
</feature>
<dbReference type="GO" id="GO:0052621">
    <property type="term" value="F:diguanylate cyclase activity"/>
    <property type="evidence" value="ECO:0007669"/>
    <property type="project" value="UniProtKB-EC"/>
</dbReference>
<feature type="transmembrane region" description="Helical" evidence="4">
    <location>
        <begin position="22"/>
        <end position="43"/>
    </location>
</feature>
<evidence type="ECO:0000256" key="1">
    <source>
        <dbReference type="ARBA" id="ARBA00012528"/>
    </source>
</evidence>
<evidence type="ECO:0000256" key="4">
    <source>
        <dbReference type="SAM" id="Phobius"/>
    </source>
</evidence>
<dbReference type="PANTHER" id="PTHR45138">
    <property type="entry name" value="REGULATORY COMPONENTS OF SENSORY TRANSDUCTION SYSTEM"/>
    <property type="match status" value="1"/>
</dbReference>
<dbReference type="InterPro" id="IPR029787">
    <property type="entry name" value="Nucleotide_cyclase"/>
</dbReference>
<gene>
    <name evidence="6" type="ORF">DFR38_109167</name>
</gene>